<dbReference type="GO" id="GO:0006777">
    <property type="term" value="P:Mo-molybdopterin cofactor biosynthetic process"/>
    <property type="evidence" value="ECO:0007669"/>
    <property type="project" value="UniProtKB-UniRule"/>
</dbReference>
<comment type="similarity">
    <text evidence="6">Belongs to the class-V pyridoxal-phosphate-dependent aminotransferase family. MOCOS subfamily.</text>
</comment>
<dbReference type="InterPro" id="IPR015422">
    <property type="entry name" value="PyrdxlP-dep_Trfase_small"/>
</dbReference>
<evidence type="ECO:0000256" key="1">
    <source>
        <dbReference type="ARBA" id="ARBA00022679"/>
    </source>
</evidence>
<keyword evidence="1 6" id="KW-0808">Transferase</keyword>
<dbReference type="FunFam" id="3.40.640.10:FF:000119">
    <property type="entry name" value="Molybdenum cofactor sulfurase"/>
    <property type="match status" value="1"/>
</dbReference>
<keyword evidence="3 6" id="KW-0501">Molybdenum cofactor biosynthesis</keyword>
<evidence type="ECO:0000256" key="6">
    <source>
        <dbReference type="HAMAP-Rule" id="MF_03050"/>
    </source>
</evidence>
<comment type="cofactor">
    <cofactor evidence="6">
        <name>pyridoxal 5'-phosphate</name>
        <dbReference type="ChEBI" id="CHEBI:597326"/>
    </cofactor>
</comment>
<dbReference type="InterPro" id="IPR005303">
    <property type="entry name" value="MOCOS_middle"/>
</dbReference>
<dbReference type="Pfam" id="PF03473">
    <property type="entry name" value="MOSC"/>
    <property type="match status" value="1"/>
</dbReference>
<dbReference type="InterPro" id="IPR000192">
    <property type="entry name" value="Aminotrans_V_dom"/>
</dbReference>
<dbReference type="GO" id="GO:0030170">
    <property type="term" value="F:pyridoxal phosphate binding"/>
    <property type="evidence" value="ECO:0007669"/>
    <property type="project" value="UniProtKB-UniRule"/>
</dbReference>
<proteinExistence type="inferred from homology"/>
<evidence type="ECO:0000256" key="3">
    <source>
        <dbReference type="ARBA" id="ARBA00023150"/>
    </source>
</evidence>
<dbReference type="GO" id="GO:0016829">
    <property type="term" value="F:lyase activity"/>
    <property type="evidence" value="ECO:0007669"/>
    <property type="project" value="UniProtKB-UniRule"/>
</dbReference>
<comment type="function">
    <text evidence="5 6">Sulfurates the molybdenum cofactor. Sulfation of molybdenum is essential for xanthine dehydrogenase (XDH) and aldehyde oxidase (ADO) enzymes in which molybdenum cofactor is liganded by 1 oxygen and 1 sulfur atom in active form.</text>
</comment>
<feature type="modified residue" description="N6-(pyridoxal phosphate)lysine" evidence="6">
    <location>
        <position position="247"/>
    </location>
</feature>
<protein>
    <recommendedName>
        <fullName evidence="6">Molybdenum cofactor sulfurase</fullName>
        <shortName evidence="6">MCS</shortName>
        <shortName evidence="6">MOS</shortName>
        <shortName evidence="6">MoCo sulfurase</shortName>
        <ecNumber evidence="6">2.8.1.9</ecNumber>
    </recommendedName>
    <alternativeName>
        <fullName evidence="6">Molybdenum cofactor sulfurtransferase</fullName>
    </alternativeName>
    <alternativeName>
        <fullName evidence="6">Protein maroon-like</fullName>
        <shortName evidence="6">Ma-l</shortName>
    </alternativeName>
</protein>
<dbReference type="InterPro" id="IPR028886">
    <property type="entry name" value="MoCo_sulfurase"/>
</dbReference>
<evidence type="ECO:0000259" key="7">
    <source>
        <dbReference type="PROSITE" id="PS51340"/>
    </source>
</evidence>
<sequence>MTEPPEYSNEEWQQINSEFQRMKDDHYLDHAGAGLYSETQIKEISENLTKNFYSNPHTSKLTEDIVDQVRYRILRHFNTSSEQYEVIFTANATAALKTLGETFDFSYHGEAMENADIKIPGAFVYTIDNHVSVLGMREIVGTNHIRCIERSELLENVDRRKSSVTALFVPKNSSLLVFPGQSNFCGYKYPLELIEKIHRHGLWEHDGNHEHWETEWYIALDAACLAATTPIDLSKHKPDFVCVSFSKMFGYPTGLGCLLVSKRGAQVLKKKYFGGGTIKVALGTKNWHQKRDNLHESFEDGTISYLSIIALLTGFNTIERLIPSKSNFTTMQRISFHVFSLARYFYTEANKIKHSNGAHVVKFYNNTQYKSLKSQGGICAFILQNEDGSYVGYAEFNCIASLHKIHVRTGCFCNPGACQRYLELSDEIVLHNFEAGHICGDALDIVEGKPTGAVRASFGYMTRKKDIDALLNLIKTCFVNRKGIDNDNQKMISIYHDDYIQVKKDHIPIKLKSIHIYPIKSCGAFKTTKWPLTQRGLKYDREWLIVRDNGVALTQKQEPKMCLIKPIITDKYLILSFPERESIQIPLNYSINVKNLLNTSLCQSKVCNDNIQGVDCGDEIGEWLSDALNTDGLRLIRQHSSSKRFLKQPKSSSDTINNIKKEVALANKSQLLVLNSTSIKWLAHQVNDWHEIDFDDDQILENVIDRFRGNLIIETSHELEENKIIQLRTQNGLLLETDGPCTRCQMICIDQSSGEKTAEPLRTLIRALEGKMRFGVYFSQVSQMKSHLNEAVLDVNEILYAITQ</sequence>
<dbReference type="EC" id="2.8.1.9" evidence="6"/>
<dbReference type="GO" id="GO:0030151">
    <property type="term" value="F:molybdenum ion binding"/>
    <property type="evidence" value="ECO:0007669"/>
    <property type="project" value="UniProtKB-UniRule"/>
</dbReference>
<dbReference type="Gene3D" id="3.40.640.10">
    <property type="entry name" value="Type I PLP-dependent aspartate aminotransferase-like (Major domain)"/>
    <property type="match status" value="1"/>
</dbReference>
<dbReference type="FunFam" id="3.90.1150.10:FF:000079">
    <property type="entry name" value="Molybdenum cofactor sulfurase"/>
    <property type="match status" value="1"/>
</dbReference>
<dbReference type="SUPFAM" id="SSF53383">
    <property type="entry name" value="PLP-dependent transferases"/>
    <property type="match status" value="1"/>
</dbReference>
<dbReference type="EMBL" id="UFQT01000350">
    <property type="protein sequence ID" value="SSX23463.1"/>
    <property type="molecule type" value="Genomic_DNA"/>
</dbReference>
<dbReference type="PANTHER" id="PTHR14237:SF80">
    <property type="entry name" value="MOLYBDENUM COFACTOR SULFURASE"/>
    <property type="match status" value="1"/>
</dbReference>
<evidence type="ECO:0000256" key="5">
    <source>
        <dbReference type="ARBA" id="ARBA00054182"/>
    </source>
</evidence>
<comment type="catalytic activity">
    <reaction evidence="4 6">
        <text>Mo-molybdopterin + L-cysteine + AH2 = thio-Mo-molybdopterin + L-alanine + A + H2O</text>
        <dbReference type="Rhea" id="RHEA:42636"/>
        <dbReference type="ChEBI" id="CHEBI:13193"/>
        <dbReference type="ChEBI" id="CHEBI:15377"/>
        <dbReference type="ChEBI" id="CHEBI:17499"/>
        <dbReference type="ChEBI" id="CHEBI:35235"/>
        <dbReference type="ChEBI" id="CHEBI:57972"/>
        <dbReference type="ChEBI" id="CHEBI:71302"/>
        <dbReference type="ChEBI" id="CHEBI:82685"/>
        <dbReference type="EC" id="2.8.1.9"/>
    </reaction>
</comment>
<feature type="active site" evidence="6">
    <location>
        <position position="413"/>
    </location>
</feature>
<keyword evidence="2 6" id="KW-0663">Pyridoxal phosphate</keyword>
<dbReference type="Pfam" id="PF03476">
    <property type="entry name" value="MOSC_N"/>
    <property type="match status" value="1"/>
</dbReference>
<dbReference type="InterPro" id="IPR005302">
    <property type="entry name" value="MoCF_Sase_C"/>
</dbReference>
<dbReference type="AlphaFoldDB" id="A0A336M3F5"/>
<evidence type="ECO:0000256" key="2">
    <source>
        <dbReference type="ARBA" id="ARBA00022898"/>
    </source>
</evidence>
<dbReference type="HAMAP" id="MF_03050">
    <property type="entry name" value="MOCOS"/>
    <property type="match status" value="1"/>
</dbReference>
<reference evidence="8" key="1">
    <citation type="submission" date="2018-07" db="EMBL/GenBank/DDBJ databases">
        <authorList>
            <person name="Quirk P.G."/>
            <person name="Krulwich T.A."/>
        </authorList>
    </citation>
    <scope>NUCLEOTIDE SEQUENCE</scope>
</reference>
<name>A0A336M3F5_CULSO</name>
<dbReference type="Gene3D" id="3.90.1150.10">
    <property type="entry name" value="Aspartate Aminotransferase, domain 1"/>
    <property type="match status" value="1"/>
</dbReference>
<dbReference type="InterPro" id="IPR015424">
    <property type="entry name" value="PyrdxlP-dep_Trfase"/>
</dbReference>
<accession>A0A336M3F5</accession>
<dbReference type="InterPro" id="IPR015421">
    <property type="entry name" value="PyrdxlP-dep_Trfase_major"/>
</dbReference>
<dbReference type="PANTHER" id="PTHR14237">
    <property type="entry name" value="MOLYBDOPTERIN COFACTOR SULFURASE MOSC"/>
    <property type="match status" value="1"/>
</dbReference>
<feature type="domain" description="MOSC" evidence="7">
    <location>
        <begin position="648"/>
        <end position="802"/>
    </location>
</feature>
<dbReference type="VEuPathDB" id="VectorBase:CSON009062"/>
<dbReference type="PROSITE" id="PS51340">
    <property type="entry name" value="MOSC"/>
    <property type="match status" value="1"/>
</dbReference>
<gene>
    <name evidence="8" type="primary">CSON009062</name>
    <name evidence="6" type="synonym">mal</name>
</gene>
<dbReference type="SUPFAM" id="SSF141673">
    <property type="entry name" value="MOSC N-terminal domain-like"/>
    <property type="match status" value="1"/>
</dbReference>
<dbReference type="OMA" id="PCTRCQM"/>
<dbReference type="InterPro" id="IPR011037">
    <property type="entry name" value="Pyrv_Knase-like_insert_dom_sf"/>
</dbReference>
<dbReference type="SUPFAM" id="SSF50800">
    <property type="entry name" value="PK beta-barrel domain-like"/>
    <property type="match status" value="1"/>
</dbReference>
<evidence type="ECO:0000313" key="8">
    <source>
        <dbReference type="EMBL" id="SSX23463.1"/>
    </source>
</evidence>
<evidence type="ECO:0000256" key="4">
    <source>
        <dbReference type="ARBA" id="ARBA00050843"/>
    </source>
</evidence>
<dbReference type="GO" id="GO:0008265">
    <property type="term" value="F:molybdenum cofactor sulfurtransferase activity"/>
    <property type="evidence" value="ECO:0007669"/>
    <property type="project" value="UniProtKB-UniRule"/>
</dbReference>
<organism evidence="8">
    <name type="scientific">Culicoides sonorensis</name>
    <name type="common">Biting midge</name>
    <dbReference type="NCBI Taxonomy" id="179676"/>
    <lineage>
        <taxon>Eukaryota</taxon>
        <taxon>Metazoa</taxon>
        <taxon>Ecdysozoa</taxon>
        <taxon>Arthropoda</taxon>
        <taxon>Hexapoda</taxon>
        <taxon>Insecta</taxon>
        <taxon>Pterygota</taxon>
        <taxon>Neoptera</taxon>
        <taxon>Endopterygota</taxon>
        <taxon>Diptera</taxon>
        <taxon>Nematocera</taxon>
        <taxon>Chironomoidea</taxon>
        <taxon>Ceratopogonidae</taxon>
        <taxon>Ceratopogoninae</taxon>
        <taxon>Culicoides</taxon>
        <taxon>Monoculicoides</taxon>
    </lineage>
</organism>
<dbReference type="Pfam" id="PF00266">
    <property type="entry name" value="Aminotran_5"/>
    <property type="match status" value="1"/>
</dbReference>